<feature type="transmembrane region" description="Helical" evidence="9">
    <location>
        <begin position="381"/>
        <end position="402"/>
    </location>
</feature>
<dbReference type="PANTHER" id="PTHR48041:SF139">
    <property type="entry name" value="PROTEIN SCARLET"/>
    <property type="match status" value="1"/>
</dbReference>
<dbReference type="SUPFAM" id="SSF52540">
    <property type="entry name" value="P-loop containing nucleoside triphosphate hydrolases"/>
    <property type="match status" value="1"/>
</dbReference>
<dbReference type="Pfam" id="PF01061">
    <property type="entry name" value="ABC2_membrane"/>
    <property type="match status" value="1"/>
</dbReference>
<dbReference type="CDD" id="cd03213">
    <property type="entry name" value="ABCG_EPDR"/>
    <property type="match status" value="1"/>
</dbReference>
<keyword evidence="5" id="KW-0547">Nucleotide-binding</keyword>
<keyword evidence="4 9" id="KW-0812">Transmembrane</keyword>
<sequence length="640" mass="72988">MTDPTVELLNSEPNGVEHKKIDKSVTLTWKNLNVRSNNKLNISILDKFKRNNNQHMNEKNKVIINNVSGIAKSNEILAIMGASGAGKTSLLNAINFRNNESLKISGEIKVNGHLIESQDEIASISGYVQQDDLFIGALSVKENLIFQAMLRMDKQCSTVERLKRVEEVMKDLNLKKCENIPVSIQDKKGISGGEKRRLAFACEVLTDPLILFCDEPTSGLDSFIALSVVECMKSLAMQGRTIICTIHQPSSEIFELFDKLCLLTEGRLAFIGSLNQSFQFFEKQGYRVPVNYNPADYFIKTLAHIPSDKENSLNRINKICQGFDDSDLKKNLVKDIDEISNEYKGKESIHFNMKFEYKANFLTQMYWLLWREIIVNIRSPVALRVQLIQSIFIALLFGIIYFQLKINQKGIQNITSLLFLCESNNSFGSIFAVLNTFPAEIPIFIREHQNRMYRVVSYFLSKVFIDLPMFILIPTIFVTIIYWMSDLNKEGNRFLICIGLIILVAQCSVSFGTFLSTVAPNTSTALSITGPILAPFMIFSGILLNSEDVPTYFLMLRYLSWFSYATENLLVNQFEGIESISCDHPDDPNCLRRFEKGDEVLEFYKLDPKNFNINIICMCILIVGWRLMAFMVLLIKSRRK</sequence>
<dbReference type="GO" id="GO:0140359">
    <property type="term" value="F:ABC-type transporter activity"/>
    <property type="evidence" value="ECO:0007669"/>
    <property type="project" value="InterPro"/>
</dbReference>
<dbReference type="InterPro" id="IPR003593">
    <property type="entry name" value="AAA+_ATPase"/>
</dbReference>
<dbReference type="PROSITE" id="PS50893">
    <property type="entry name" value="ABC_TRANSPORTER_2"/>
    <property type="match status" value="1"/>
</dbReference>
<comment type="subcellular location">
    <subcellularLocation>
        <location evidence="1">Membrane</location>
        <topology evidence="1">Multi-pass membrane protein</topology>
    </subcellularLocation>
</comment>
<dbReference type="InterPro" id="IPR027417">
    <property type="entry name" value="P-loop_NTPase"/>
</dbReference>
<evidence type="ECO:0000256" key="5">
    <source>
        <dbReference type="ARBA" id="ARBA00022741"/>
    </source>
</evidence>
<evidence type="ECO:0000256" key="7">
    <source>
        <dbReference type="ARBA" id="ARBA00022989"/>
    </source>
</evidence>
<dbReference type="InterPro" id="IPR043926">
    <property type="entry name" value="ABCG_dom"/>
</dbReference>
<protein>
    <recommendedName>
        <fullName evidence="10">ABC transporter domain-containing protein</fullName>
    </recommendedName>
</protein>
<feature type="domain" description="ABC transporter" evidence="10">
    <location>
        <begin position="42"/>
        <end position="290"/>
    </location>
</feature>
<accession>A0A813U849</accession>
<dbReference type="PROSITE" id="PS00211">
    <property type="entry name" value="ABC_TRANSPORTER_1"/>
    <property type="match status" value="1"/>
</dbReference>
<keyword evidence="3" id="KW-0813">Transport</keyword>
<organism evidence="11 12">
    <name type="scientific">Brachionus calyciflorus</name>
    <dbReference type="NCBI Taxonomy" id="104777"/>
    <lineage>
        <taxon>Eukaryota</taxon>
        <taxon>Metazoa</taxon>
        <taxon>Spiralia</taxon>
        <taxon>Gnathifera</taxon>
        <taxon>Rotifera</taxon>
        <taxon>Eurotatoria</taxon>
        <taxon>Monogononta</taxon>
        <taxon>Pseudotrocha</taxon>
        <taxon>Ploima</taxon>
        <taxon>Brachionidae</taxon>
        <taxon>Brachionus</taxon>
    </lineage>
</organism>
<feature type="transmembrane region" description="Helical" evidence="9">
    <location>
        <begin position="525"/>
        <end position="544"/>
    </location>
</feature>
<evidence type="ECO:0000259" key="10">
    <source>
        <dbReference type="PROSITE" id="PS50893"/>
    </source>
</evidence>
<evidence type="ECO:0000256" key="1">
    <source>
        <dbReference type="ARBA" id="ARBA00004141"/>
    </source>
</evidence>
<comment type="similarity">
    <text evidence="2">Belongs to the ABC transporter superfamily. ABCG family. Eye pigment precursor importer (TC 3.A.1.204) subfamily.</text>
</comment>
<evidence type="ECO:0000256" key="8">
    <source>
        <dbReference type="ARBA" id="ARBA00023136"/>
    </source>
</evidence>
<gene>
    <name evidence="11" type="ORF">OXX778_LOCUS7370</name>
</gene>
<keyword evidence="6" id="KW-0067">ATP-binding</keyword>
<dbReference type="InterPro" id="IPR013525">
    <property type="entry name" value="ABC2_TM"/>
</dbReference>
<keyword evidence="8 9" id="KW-0472">Membrane</keyword>
<dbReference type="Proteomes" id="UP000663879">
    <property type="component" value="Unassembled WGS sequence"/>
</dbReference>
<dbReference type="PANTHER" id="PTHR48041">
    <property type="entry name" value="ABC TRANSPORTER G FAMILY MEMBER 28"/>
    <property type="match status" value="1"/>
</dbReference>
<feature type="transmembrane region" description="Helical" evidence="9">
    <location>
        <begin position="611"/>
        <end position="635"/>
    </location>
</feature>
<reference evidence="11" key="1">
    <citation type="submission" date="2021-02" db="EMBL/GenBank/DDBJ databases">
        <authorList>
            <person name="Nowell W R."/>
        </authorList>
    </citation>
    <scope>NUCLEOTIDE SEQUENCE</scope>
    <source>
        <strain evidence="11">Ploen Becks lab</strain>
    </source>
</reference>
<feature type="transmembrane region" description="Helical" evidence="9">
    <location>
        <begin position="493"/>
        <end position="518"/>
    </location>
</feature>
<dbReference type="OrthoDB" id="66620at2759"/>
<dbReference type="Pfam" id="PF19055">
    <property type="entry name" value="ABC2_membrane_7"/>
    <property type="match status" value="1"/>
</dbReference>
<proteinExistence type="inferred from homology"/>
<feature type="transmembrane region" description="Helical" evidence="9">
    <location>
        <begin position="455"/>
        <end position="481"/>
    </location>
</feature>
<dbReference type="Gene3D" id="3.40.50.300">
    <property type="entry name" value="P-loop containing nucleotide triphosphate hydrolases"/>
    <property type="match status" value="1"/>
</dbReference>
<dbReference type="InterPro" id="IPR050352">
    <property type="entry name" value="ABCG_transporters"/>
</dbReference>
<name>A0A813U849_9BILA</name>
<dbReference type="EMBL" id="CAJNOC010000934">
    <property type="protein sequence ID" value="CAF0819089.1"/>
    <property type="molecule type" value="Genomic_DNA"/>
</dbReference>
<evidence type="ECO:0000256" key="6">
    <source>
        <dbReference type="ARBA" id="ARBA00022840"/>
    </source>
</evidence>
<evidence type="ECO:0000313" key="12">
    <source>
        <dbReference type="Proteomes" id="UP000663879"/>
    </source>
</evidence>
<dbReference type="GO" id="GO:0005886">
    <property type="term" value="C:plasma membrane"/>
    <property type="evidence" value="ECO:0007669"/>
    <property type="project" value="TreeGrafter"/>
</dbReference>
<keyword evidence="7 9" id="KW-1133">Transmembrane helix</keyword>
<dbReference type="GO" id="GO:0016887">
    <property type="term" value="F:ATP hydrolysis activity"/>
    <property type="evidence" value="ECO:0007669"/>
    <property type="project" value="InterPro"/>
</dbReference>
<dbReference type="InterPro" id="IPR003439">
    <property type="entry name" value="ABC_transporter-like_ATP-bd"/>
</dbReference>
<evidence type="ECO:0000256" key="2">
    <source>
        <dbReference type="ARBA" id="ARBA00005814"/>
    </source>
</evidence>
<dbReference type="Pfam" id="PF00005">
    <property type="entry name" value="ABC_tran"/>
    <property type="match status" value="1"/>
</dbReference>
<dbReference type="InterPro" id="IPR017871">
    <property type="entry name" value="ABC_transporter-like_CS"/>
</dbReference>
<comment type="caution">
    <text evidence="11">The sequence shown here is derived from an EMBL/GenBank/DDBJ whole genome shotgun (WGS) entry which is preliminary data.</text>
</comment>
<dbReference type="GO" id="GO:0005524">
    <property type="term" value="F:ATP binding"/>
    <property type="evidence" value="ECO:0007669"/>
    <property type="project" value="UniProtKB-KW"/>
</dbReference>
<dbReference type="AlphaFoldDB" id="A0A813U849"/>
<evidence type="ECO:0000313" key="11">
    <source>
        <dbReference type="EMBL" id="CAF0819089.1"/>
    </source>
</evidence>
<evidence type="ECO:0000256" key="9">
    <source>
        <dbReference type="SAM" id="Phobius"/>
    </source>
</evidence>
<keyword evidence="12" id="KW-1185">Reference proteome</keyword>
<evidence type="ECO:0000256" key="3">
    <source>
        <dbReference type="ARBA" id="ARBA00022448"/>
    </source>
</evidence>
<evidence type="ECO:0000256" key="4">
    <source>
        <dbReference type="ARBA" id="ARBA00022692"/>
    </source>
</evidence>
<dbReference type="SMART" id="SM00382">
    <property type="entry name" value="AAA"/>
    <property type="match status" value="1"/>
</dbReference>